<dbReference type="RefSeq" id="XP_043049489.1">
    <property type="nucleotide sequence ID" value="XM_043195784.1"/>
</dbReference>
<proteinExistence type="predicted"/>
<gene>
    <name evidence="2" type="ORF">KQ657_005141</name>
</gene>
<accession>A0A9P7V9U6</accession>
<dbReference type="GO" id="GO:0005768">
    <property type="term" value="C:endosome"/>
    <property type="evidence" value="ECO:0007669"/>
    <property type="project" value="TreeGrafter"/>
</dbReference>
<dbReference type="EMBL" id="JAHMUF010000009">
    <property type="protein sequence ID" value="KAG7193942.1"/>
    <property type="molecule type" value="Genomic_DNA"/>
</dbReference>
<evidence type="ECO:0000313" key="2">
    <source>
        <dbReference type="EMBL" id="KAG7193942.1"/>
    </source>
</evidence>
<dbReference type="PANTHER" id="PTHR28218:SF1">
    <property type="entry name" value="VPS4-ASSOCIATED PROTEIN 1"/>
    <property type="match status" value="1"/>
</dbReference>
<dbReference type="Proteomes" id="UP000790833">
    <property type="component" value="Unassembled WGS sequence"/>
</dbReference>
<dbReference type="PANTHER" id="PTHR28218">
    <property type="entry name" value="VPS4-ASSOCIATED PROTEIN 1"/>
    <property type="match status" value="1"/>
</dbReference>
<feature type="region of interest" description="Disordered" evidence="1">
    <location>
        <begin position="106"/>
        <end position="127"/>
    </location>
</feature>
<evidence type="ECO:0000313" key="3">
    <source>
        <dbReference type="Proteomes" id="UP000790833"/>
    </source>
</evidence>
<keyword evidence="3" id="KW-1185">Reference proteome</keyword>
<name>A0A9P7V9U6_9ASCO</name>
<dbReference type="Pfam" id="PF08432">
    <property type="entry name" value="Vfa1"/>
    <property type="match status" value="1"/>
</dbReference>
<protein>
    <recommendedName>
        <fullName evidence="4">DUF1742-domain-containing protein</fullName>
    </recommendedName>
</protein>
<comment type="caution">
    <text evidence="2">The sequence shown here is derived from an EMBL/GenBank/DDBJ whole genome shotgun (WGS) entry which is preliminary data.</text>
</comment>
<dbReference type="InterPro" id="IPR013640">
    <property type="entry name" value="Vfa1"/>
</dbReference>
<reference evidence="2" key="1">
    <citation type="submission" date="2021-03" db="EMBL/GenBank/DDBJ databases">
        <authorList>
            <person name="Palmer J.M."/>
        </authorList>
    </citation>
    <scope>NUCLEOTIDE SEQUENCE</scope>
    <source>
        <strain evidence="2">ARV_011</strain>
    </source>
</reference>
<evidence type="ECO:0000256" key="1">
    <source>
        <dbReference type="SAM" id="MobiDB-lite"/>
    </source>
</evidence>
<organism evidence="2 3">
    <name type="scientific">Scheffersomyces spartinae</name>
    <dbReference type="NCBI Taxonomy" id="45513"/>
    <lineage>
        <taxon>Eukaryota</taxon>
        <taxon>Fungi</taxon>
        <taxon>Dikarya</taxon>
        <taxon>Ascomycota</taxon>
        <taxon>Saccharomycotina</taxon>
        <taxon>Pichiomycetes</taxon>
        <taxon>Debaryomycetaceae</taxon>
        <taxon>Scheffersomyces</taxon>
    </lineage>
</organism>
<dbReference type="GeneID" id="66118515"/>
<evidence type="ECO:0008006" key="4">
    <source>
        <dbReference type="Google" id="ProtNLM"/>
    </source>
</evidence>
<dbReference type="OrthoDB" id="2158714at2759"/>
<feature type="compositionally biased region" description="Basic and acidic residues" evidence="1">
    <location>
        <begin position="106"/>
        <end position="117"/>
    </location>
</feature>
<dbReference type="GO" id="GO:0007034">
    <property type="term" value="P:vacuolar transport"/>
    <property type="evidence" value="ECO:0007669"/>
    <property type="project" value="TreeGrafter"/>
</dbReference>
<sequence>MTSAEPPFPNLYRSRLVSENDLRSCVVCFKFTTTVMLADNKADFFYVCAGHLKDTNFCDPIHSDEYLGWIRERDRLYKRISELKRKMDDEAWNKYLPTKWIGKSRAKDEDKNKHKADDDDDDDEKKTDEVMMKKMNKELETVLDKISGYSSKDFKLNKDVYRMRLQRYHNQKVQAKRQQEIQSDPGFFPQVPTNKLGDRE</sequence>
<feature type="region of interest" description="Disordered" evidence="1">
    <location>
        <begin position="170"/>
        <end position="200"/>
    </location>
</feature>
<dbReference type="AlphaFoldDB" id="A0A9P7V9U6"/>